<feature type="region of interest" description="Disordered" evidence="1">
    <location>
        <begin position="289"/>
        <end position="315"/>
    </location>
</feature>
<dbReference type="EMBL" id="JARBHB010000007">
    <property type="protein sequence ID" value="KAJ8879034.1"/>
    <property type="molecule type" value="Genomic_DNA"/>
</dbReference>
<name>A0ABQ9H402_9NEOP</name>
<accession>A0ABQ9H402</accession>
<sequence>MRLSDRYCSGVWSDMIIETKLMQSFKTNTGLTHGQGISDSVISTWIAEMMEISATHDICASLEEFCGILFSSSEMRPTLTATILGGAVVLYLADTPYSTKAAEQEQWYRMKKSSDINLNLKTEITNRQVPGDADLLIVTTAIDKFTVTVTGGDIDLALLLMAKTPPDRDIFMKTVANTKPDISSLPPTEGAAKQHSYGTYYQVQQWLGNELPPELWGTLSHQRKFLKLFSDGAPKTALQCGCKKASLKFSPVCHNCHGTCLNCKLENEDDNDEELELPPTLIEELDENVKENIKNEDKEYEPQPGPSHPKRSKLL</sequence>
<proteinExistence type="predicted"/>
<gene>
    <name evidence="2" type="ORF">PR048_019640</name>
</gene>
<evidence type="ECO:0000256" key="1">
    <source>
        <dbReference type="SAM" id="MobiDB-lite"/>
    </source>
</evidence>
<feature type="compositionally biased region" description="Basic and acidic residues" evidence="1">
    <location>
        <begin position="289"/>
        <end position="301"/>
    </location>
</feature>
<comment type="caution">
    <text evidence="2">The sequence shown here is derived from an EMBL/GenBank/DDBJ whole genome shotgun (WGS) entry which is preliminary data.</text>
</comment>
<evidence type="ECO:0000313" key="3">
    <source>
        <dbReference type="Proteomes" id="UP001159363"/>
    </source>
</evidence>
<keyword evidence="3" id="KW-1185">Reference proteome</keyword>
<dbReference type="Proteomes" id="UP001159363">
    <property type="component" value="Chromosome 6"/>
</dbReference>
<reference evidence="2 3" key="1">
    <citation type="submission" date="2023-02" db="EMBL/GenBank/DDBJ databases">
        <title>LHISI_Scaffold_Assembly.</title>
        <authorList>
            <person name="Stuart O.P."/>
            <person name="Cleave R."/>
            <person name="Magrath M.J.L."/>
            <person name="Mikheyev A.S."/>
        </authorList>
    </citation>
    <scope>NUCLEOTIDE SEQUENCE [LARGE SCALE GENOMIC DNA]</scope>
    <source>
        <strain evidence="2">Daus_M_001</strain>
        <tissue evidence="2">Leg muscle</tissue>
    </source>
</reference>
<evidence type="ECO:0000313" key="2">
    <source>
        <dbReference type="EMBL" id="KAJ8879034.1"/>
    </source>
</evidence>
<organism evidence="2 3">
    <name type="scientific">Dryococelus australis</name>
    <dbReference type="NCBI Taxonomy" id="614101"/>
    <lineage>
        <taxon>Eukaryota</taxon>
        <taxon>Metazoa</taxon>
        <taxon>Ecdysozoa</taxon>
        <taxon>Arthropoda</taxon>
        <taxon>Hexapoda</taxon>
        <taxon>Insecta</taxon>
        <taxon>Pterygota</taxon>
        <taxon>Neoptera</taxon>
        <taxon>Polyneoptera</taxon>
        <taxon>Phasmatodea</taxon>
        <taxon>Verophasmatodea</taxon>
        <taxon>Anareolatae</taxon>
        <taxon>Phasmatidae</taxon>
        <taxon>Eurycanthinae</taxon>
        <taxon>Dryococelus</taxon>
    </lineage>
</organism>
<protein>
    <submittedName>
        <fullName evidence="2">Uncharacterized protein</fullName>
    </submittedName>
</protein>